<evidence type="ECO:0000259" key="3">
    <source>
        <dbReference type="Pfam" id="PF24465"/>
    </source>
</evidence>
<organism evidence="5 6">
    <name type="scientific">Canariomyces notabilis</name>
    <dbReference type="NCBI Taxonomy" id="2074819"/>
    <lineage>
        <taxon>Eukaryota</taxon>
        <taxon>Fungi</taxon>
        <taxon>Dikarya</taxon>
        <taxon>Ascomycota</taxon>
        <taxon>Pezizomycotina</taxon>
        <taxon>Sordariomycetes</taxon>
        <taxon>Sordariomycetidae</taxon>
        <taxon>Sordariales</taxon>
        <taxon>Chaetomiaceae</taxon>
        <taxon>Canariomyces</taxon>
    </lineage>
</organism>
<name>A0AAN6TLH2_9PEZI</name>
<feature type="domain" description="Tri-helical" evidence="3">
    <location>
        <begin position="230"/>
        <end position="312"/>
    </location>
</feature>
<feature type="region of interest" description="Disordered" evidence="1">
    <location>
        <begin position="119"/>
        <end position="166"/>
    </location>
</feature>
<accession>A0AAN6TLH2</accession>
<dbReference type="PANTHER" id="PTHR38788:SF5">
    <property type="entry name" value="CLR5 DOMAIN-CONTAINING PROTEIN"/>
    <property type="match status" value="1"/>
</dbReference>
<dbReference type="InterPro" id="IPR057940">
    <property type="entry name" value="Tri-helical_dom"/>
</dbReference>
<evidence type="ECO:0000313" key="5">
    <source>
        <dbReference type="EMBL" id="KAK4116699.1"/>
    </source>
</evidence>
<feature type="region of interest" description="Disordered" evidence="1">
    <location>
        <begin position="406"/>
        <end position="518"/>
    </location>
</feature>
<proteinExistence type="predicted"/>
<comment type="caution">
    <text evidence="5">The sequence shown here is derived from an EMBL/GenBank/DDBJ whole genome shotgun (WGS) entry which is preliminary data.</text>
</comment>
<dbReference type="RefSeq" id="XP_064674269.1">
    <property type="nucleotide sequence ID" value="XM_064818483.1"/>
</dbReference>
<reference evidence="5" key="2">
    <citation type="submission" date="2023-05" db="EMBL/GenBank/DDBJ databases">
        <authorList>
            <consortium name="Lawrence Berkeley National Laboratory"/>
            <person name="Steindorff A."/>
            <person name="Hensen N."/>
            <person name="Bonometti L."/>
            <person name="Westerberg I."/>
            <person name="Brannstrom I.O."/>
            <person name="Guillou S."/>
            <person name="Cros-Aarteil S."/>
            <person name="Calhoun S."/>
            <person name="Haridas S."/>
            <person name="Kuo A."/>
            <person name="Mondo S."/>
            <person name="Pangilinan J."/>
            <person name="Riley R."/>
            <person name="Labutti K."/>
            <person name="Andreopoulos B."/>
            <person name="Lipzen A."/>
            <person name="Chen C."/>
            <person name="Yanf M."/>
            <person name="Daum C."/>
            <person name="Ng V."/>
            <person name="Clum A."/>
            <person name="Ohm R."/>
            <person name="Martin F."/>
            <person name="Silar P."/>
            <person name="Natvig D."/>
            <person name="Lalanne C."/>
            <person name="Gautier V."/>
            <person name="Ament-Velasquez S.L."/>
            <person name="Kruys A."/>
            <person name="Hutchinson M.I."/>
            <person name="Powell A.J."/>
            <person name="Barry K."/>
            <person name="Miller A.N."/>
            <person name="Grigoriev I.V."/>
            <person name="Debuchy R."/>
            <person name="Gladieux P."/>
            <person name="Thoren M.H."/>
            <person name="Johannesson H."/>
        </authorList>
    </citation>
    <scope>NUCLEOTIDE SEQUENCE</scope>
    <source>
        <strain evidence="5">CBS 508.74</strain>
    </source>
</reference>
<dbReference type="InterPro" id="IPR056669">
    <property type="entry name" value="DUF7767"/>
</dbReference>
<dbReference type="PANTHER" id="PTHR38788">
    <property type="entry name" value="CLR5 DOMAIN-CONTAINING PROTEIN"/>
    <property type="match status" value="1"/>
</dbReference>
<gene>
    <name evidence="5" type="ORF">N656DRAFT_826474</name>
</gene>
<feature type="domain" description="Tri-helical" evidence="3">
    <location>
        <begin position="322"/>
        <end position="408"/>
    </location>
</feature>
<reference evidence="5" key="1">
    <citation type="journal article" date="2023" name="Mol. Phylogenet. Evol.">
        <title>Genome-scale phylogeny and comparative genomics of the fungal order Sordariales.</title>
        <authorList>
            <person name="Hensen N."/>
            <person name="Bonometti L."/>
            <person name="Westerberg I."/>
            <person name="Brannstrom I.O."/>
            <person name="Guillou S."/>
            <person name="Cros-Aarteil S."/>
            <person name="Calhoun S."/>
            <person name="Haridas S."/>
            <person name="Kuo A."/>
            <person name="Mondo S."/>
            <person name="Pangilinan J."/>
            <person name="Riley R."/>
            <person name="LaButti K."/>
            <person name="Andreopoulos B."/>
            <person name="Lipzen A."/>
            <person name="Chen C."/>
            <person name="Yan M."/>
            <person name="Daum C."/>
            <person name="Ng V."/>
            <person name="Clum A."/>
            <person name="Steindorff A."/>
            <person name="Ohm R.A."/>
            <person name="Martin F."/>
            <person name="Silar P."/>
            <person name="Natvig D.O."/>
            <person name="Lalanne C."/>
            <person name="Gautier V."/>
            <person name="Ament-Velasquez S.L."/>
            <person name="Kruys A."/>
            <person name="Hutchinson M.I."/>
            <person name="Powell A.J."/>
            <person name="Barry K."/>
            <person name="Miller A.N."/>
            <person name="Grigoriev I.V."/>
            <person name="Debuchy R."/>
            <person name="Gladieux P."/>
            <person name="Hiltunen Thoren M."/>
            <person name="Johannesson H."/>
        </authorList>
    </citation>
    <scope>NUCLEOTIDE SEQUENCE</scope>
    <source>
        <strain evidence="5">CBS 508.74</strain>
    </source>
</reference>
<dbReference type="EMBL" id="MU853333">
    <property type="protein sequence ID" value="KAK4116699.1"/>
    <property type="molecule type" value="Genomic_DNA"/>
</dbReference>
<keyword evidence="6" id="KW-1185">Reference proteome</keyword>
<evidence type="ECO:0000259" key="2">
    <source>
        <dbReference type="Pfam" id="PF14420"/>
    </source>
</evidence>
<dbReference type="Proteomes" id="UP001302812">
    <property type="component" value="Unassembled WGS sequence"/>
</dbReference>
<feature type="compositionally biased region" description="Low complexity" evidence="1">
    <location>
        <begin position="443"/>
        <end position="490"/>
    </location>
</feature>
<feature type="domain" description="Clr5" evidence="2">
    <location>
        <begin position="1"/>
        <end position="53"/>
    </location>
</feature>
<feature type="compositionally biased region" description="Basic residues" evidence="1">
    <location>
        <begin position="422"/>
        <end position="431"/>
    </location>
</feature>
<feature type="compositionally biased region" description="Basic residues" evidence="1">
    <location>
        <begin position="498"/>
        <end position="511"/>
    </location>
</feature>
<evidence type="ECO:0008006" key="7">
    <source>
        <dbReference type="Google" id="ProtNLM"/>
    </source>
</evidence>
<evidence type="ECO:0000259" key="4">
    <source>
        <dbReference type="Pfam" id="PF24962"/>
    </source>
</evidence>
<protein>
    <recommendedName>
        <fullName evidence="7">Clr5 domain-containing protein</fullName>
    </recommendedName>
</protein>
<evidence type="ECO:0000313" key="6">
    <source>
        <dbReference type="Proteomes" id="UP001302812"/>
    </source>
</evidence>
<dbReference type="GeneID" id="89942609"/>
<dbReference type="Pfam" id="PF24962">
    <property type="entry name" value="DUF7767"/>
    <property type="match status" value="1"/>
</dbReference>
<feature type="compositionally biased region" description="Basic and acidic residues" evidence="1">
    <location>
        <begin position="120"/>
        <end position="147"/>
    </location>
</feature>
<dbReference type="AlphaFoldDB" id="A0AAN6TLH2"/>
<feature type="domain" description="DUF7767" evidence="4">
    <location>
        <begin position="579"/>
        <end position="672"/>
    </location>
</feature>
<dbReference type="Pfam" id="PF24465">
    <property type="entry name" value="Tri-helical"/>
    <property type="match status" value="2"/>
</dbReference>
<sequence>MVYNWDAHREICRRLFVEEKKSLDEVVEYMREHYDFTPSRRSFQATFSRWGFTHRGPPVYTNEELVARVRELWERNLTQKEMLRVLAEEGYDINDRNLARLRTKHGLLLRVPVLPLRGQSADRGDSIDAEDHQDDGEHGDQSERGQEDIDGTSDGHGMSGFSPADAQVQNETFEAFRQAYREERKRRLEAEYYERWAAKKRRRHTKPYAGLPADPPGPPRFPSETTLAEAKEILQLDAAAYRTVRDKFYAICENAGVVKKTLAGPEKWEALKDQLVRESMHLRAAMWDPTDMEQKKLAIDIIACDVTKRIRTANSAISLPEAKTILGLNPEQARELREAFCDILAKEKFTAKLEEGLEYFEALKQKWIAESELLSRVVASEHTDPDYRRKMKAINVICRNASNRYRDEKIRLSKPQPDPKPVRQRVPKPKKATNPARKPPTQAVTSPARSRSSAAAVTPAQEVAQASAQASAQAPAQGTPGDAPVETPAETPAPAPQPRKRGRPKGSKTKKALPLTEARLVLADAPESLAGQESMGAQRGDNTLLASQVHDSFLDGPYEQGYDVAAQQSKPGQQAAPSGAIAVFFRLRPESAAMFPGIPTQWICPLSSPSIAEVRAAAVEKAPGAVCLGVEGIIKDGKGGELPLPVSDEAELVTYLQHVQGYGAPTFNVHIAPRGPRQWE</sequence>
<dbReference type="InterPro" id="IPR025676">
    <property type="entry name" value="Clr5_dom"/>
</dbReference>
<dbReference type="Pfam" id="PF14420">
    <property type="entry name" value="Clr5"/>
    <property type="match status" value="1"/>
</dbReference>
<evidence type="ECO:0000256" key="1">
    <source>
        <dbReference type="SAM" id="MobiDB-lite"/>
    </source>
</evidence>